<organism evidence="1">
    <name type="scientific">Anguilla anguilla</name>
    <name type="common">European freshwater eel</name>
    <name type="synonym">Muraena anguilla</name>
    <dbReference type="NCBI Taxonomy" id="7936"/>
    <lineage>
        <taxon>Eukaryota</taxon>
        <taxon>Metazoa</taxon>
        <taxon>Chordata</taxon>
        <taxon>Craniata</taxon>
        <taxon>Vertebrata</taxon>
        <taxon>Euteleostomi</taxon>
        <taxon>Actinopterygii</taxon>
        <taxon>Neopterygii</taxon>
        <taxon>Teleostei</taxon>
        <taxon>Anguilliformes</taxon>
        <taxon>Anguillidae</taxon>
        <taxon>Anguilla</taxon>
    </lineage>
</organism>
<reference evidence="1" key="2">
    <citation type="journal article" date="2015" name="Fish Shellfish Immunol.">
        <title>Early steps in the European eel (Anguilla anguilla)-Vibrio vulnificus interaction in the gills: Role of the RtxA13 toxin.</title>
        <authorList>
            <person name="Callol A."/>
            <person name="Pajuelo D."/>
            <person name="Ebbesson L."/>
            <person name="Teles M."/>
            <person name="MacKenzie S."/>
            <person name="Amaro C."/>
        </authorList>
    </citation>
    <scope>NUCLEOTIDE SEQUENCE</scope>
</reference>
<proteinExistence type="predicted"/>
<reference evidence="1" key="1">
    <citation type="submission" date="2014-11" db="EMBL/GenBank/DDBJ databases">
        <authorList>
            <person name="Amaro Gonzalez C."/>
        </authorList>
    </citation>
    <scope>NUCLEOTIDE SEQUENCE</scope>
</reference>
<dbReference type="EMBL" id="GBXM01108759">
    <property type="protein sequence ID" value="JAG99817.1"/>
    <property type="molecule type" value="Transcribed_RNA"/>
</dbReference>
<accession>A0A0E9P7J7</accession>
<protein>
    <submittedName>
        <fullName evidence="1">Uncharacterized protein</fullName>
    </submittedName>
</protein>
<name>A0A0E9P7J7_ANGAN</name>
<dbReference type="AlphaFoldDB" id="A0A0E9P7J7"/>
<evidence type="ECO:0000313" key="1">
    <source>
        <dbReference type="EMBL" id="JAG99817.1"/>
    </source>
</evidence>
<sequence length="30" mass="3444">MLFFLPEPHLVATQHSTVQYTQTARSRRAG</sequence>